<gene>
    <name evidence="2" type="ORF">ElyMa_000053700</name>
</gene>
<protein>
    <submittedName>
        <fullName evidence="2">Uncharacterized protein</fullName>
    </submittedName>
</protein>
<feature type="compositionally biased region" description="Basic and acidic residues" evidence="1">
    <location>
        <begin position="14"/>
        <end position="33"/>
    </location>
</feature>
<feature type="compositionally biased region" description="Low complexity" evidence="1">
    <location>
        <begin position="87"/>
        <end position="112"/>
    </location>
</feature>
<keyword evidence="3" id="KW-1185">Reference proteome</keyword>
<feature type="compositionally biased region" description="Polar residues" evidence="1">
    <location>
        <begin position="113"/>
        <end position="122"/>
    </location>
</feature>
<feature type="region of interest" description="Disordered" evidence="1">
    <location>
        <begin position="87"/>
        <end position="122"/>
    </location>
</feature>
<feature type="compositionally biased region" description="Polar residues" evidence="1">
    <location>
        <begin position="1"/>
        <end position="13"/>
    </location>
</feature>
<feature type="compositionally biased region" description="Polar residues" evidence="1">
    <location>
        <begin position="38"/>
        <end position="50"/>
    </location>
</feature>
<evidence type="ECO:0000313" key="3">
    <source>
        <dbReference type="Proteomes" id="UP000762676"/>
    </source>
</evidence>
<organism evidence="2 3">
    <name type="scientific">Elysia marginata</name>
    <dbReference type="NCBI Taxonomy" id="1093978"/>
    <lineage>
        <taxon>Eukaryota</taxon>
        <taxon>Metazoa</taxon>
        <taxon>Spiralia</taxon>
        <taxon>Lophotrochozoa</taxon>
        <taxon>Mollusca</taxon>
        <taxon>Gastropoda</taxon>
        <taxon>Heterobranchia</taxon>
        <taxon>Euthyneura</taxon>
        <taxon>Panpulmonata</taxon>
        <taxon>Sacoglossa</taxon>
        <taxon>Placobranchoidea</taxon>
        <taxon>Plakobranchidae</taxon>
        <taxon>Elysia</taxon>
    </lineage>
</organism>
<accession>A0AAV4EE91</accession>
<dbReference type="EMBL" id="BMAT01000087">
    <property type="protein sequence ID" value="GFR59393.1"/>
    <property type="molecule type" value="Genomic_DNA"/>
</dbReference>
<name>A0AAV4EE91_9GAST</name>
<reference evidence="2 3" key="1">
    <citation type="journal article" date="2021" name="Elife">
        <title>Chloroplast acquisition without the gene transfer in kleptoplastic sea slugs, Plakobranchus ocellatus.</title>
        <authorList>
            <person name="Maeda T."/>
            <person name="Takahashi S."/>
            <person name="Yoshida T."/>
            <person name="Shimamura S."/>
            <person name="Takaki Y."/>
            <person name="Nagai Y."/>
            <person name="Toyoda A."/>
            <person name="Suzuki Y."/>
            <person name="Arimoto A."/>
            <person name="Ishii H."/>
            <person name="Satoh N."/>
            <person name="Nishiyama T."/>
            <person name="Hasebe M."/>
            <person name="Maruyama T."/>
            <person name="Minagawa J."/>
            <person name="Obokata J."/>
            <person name="Shigenobu S."/>
        </authorList>
    </citation>
    <scope>NUCLEOTIDE SEQUENCE [LARGE SCALE GENOMIC DNA]</scope>
</reference>
<feature type="region of interest" description="Disordered" evidence="1">
    <location>
        <begin position="1"/>
        <end position="56"/>
    </location>
</feature>
<evidence type="ECO:0000256" key="1">
    <source>
        <dbReference type="SAM" id="MobiDB-lite"/>
    </source>
</evidence>
<dbReference type="Proteomes" id="UP000762676">
    <property type="component" value="Unassembled WGS sequence"/>
</dbReference>
<comment type="caution">
    <text evidence="2">The sequence shown here is derived from an EMBL/GenBank/DDBJ whole genome shotgun (WGS) entry which is preliminary data.</text>
</comment>
<sequence>MATGGSSSAPLQTKHNEGKGVEENSRRDSDTSKRKPLTPSTPTLPDQGESTGKRVSGSQFQQFVDLMLTLQEGQFAQLSELPLKGQSLSCTQSSTSTAPLPTLPTAPSTETEANGQAAQALQ</sequence>
<dbReference type="AlphaFoldDB" id="A0AAV4EE91"/>
<evidence type="ECO:0000313" key="2">
    <source>
        <dbReference type="EMBL" id="GFR59393.1"/>
    </source>
</evidence>
<proteinExistence type="predicted"/>